<dbReference type="PROSITE" id="PS50222">
    <property type="entry name" value="EF_HAND_2"/>
    <property type="match status" value="2"/>
</dbReference>
<keyword evidence="2" id="KW-0677">Repeat</keyword>
<dbReference type="CDD" id="cd00051">
    <property type="entry name" value="EFh"/>
    <property type="match status" value="1"/>
</dbReference>
<dbReference type="SMART" id="SM00054">
    <property type="entry name" value="EFh"/>
    <property type="match status" value="2"/>
</dbReference>
<name>A0A834VYP2_9FABA</name>
<evidence type="ECO:0000313" key="7">
    <source>
        <dbReference type="Proteomes" id="UP000634136"/>
    </source>
</evidence>
<accession>A0A834VYP2</accession>
<evidence type="ECO:0000256" key="2">
    <source>
        <dbReference type="ARBA" id="ARBA00022737"/>
    </source>
</evidence>
<feature type="region of interest" description="Disordered" evidence="4">
    <location>
        <begin position="31"/>
        <end position="50"/>
    </location>
</feature>
<reference evidence="6" key="1">
    <citation type="submission" date="2020-09" db="EMBL/GenBank/DDBJ databases">
        <title>Genome-Enabled Discovery of Anthraquinone Biosynthesis in Senna tora.</title>
        <authorList>
            <person name="Kang S.-H."/>
            <person name="Pandey R.P."/>
            <person name="Lee C.-M."/>
            <person name="Sim J.-S."/>
            <person name="Jeong J.-T."/>
            <person name="Choi B.-S."/>
            <person name="Jung M."/>
            <person name="Ginzburg D."/>
            <person name="Zhao K."/>
            <person name="Won S.Y."/>
            <person name="Oh T.-J."/>
            <person name="Yu Y."/>
            <person name="Kim N.-H."/>
            <person name="Lee O.R."/>
            <person name="Lee T.-H."/>
            <person name="Bashyal P."/>
            <person name="Kim T.-S."/>
            <person name="Lee W.-H."/>
            <person name="Kawkins C."/>
            <person name="Kim C.-K."/>
            <person name="Kim J.S."/>
            <person name="Ahn B.O."/>
            <person name="Rhee S.Y."/>
            <person name="Sohng J.K."/>
        </authorList>
    </citation>
    <scope>NUCLEOTIDE SEQUENCE</scope>
    <source>
        <tissue evidence="6">Leaf</tissue>
    </source>
</reference>
<dbReference type="OrthoDB" id="26525at2759"/>
<evidence type="ECO:0000259" key="5">
    <source>
        <dbReference type="PROSITE" id="PS50222"/>
    </source>
</evidence>
<dbReference type="AlphaFoldDB" id="A0A834VYP2"/>
<keyword evidence="1" id="KW-0479">Metal-binding</keyword>
<dbReference type="InterPro" id="IPR039647">
    <property type="entry name" value="EF_hand_pair_protein_CML-like"/>
</dbReference>
<dbReference type="InterPro" id="IPR018247">
    <property type="entry name" value="EF_Hand_1_Ca_BS"/>
</dbReference>
<feature type="compositionally biased region" description="Acidic residues" evidence="4">
    <location>
        <begin position="36"/>
        <end position="48"/>
    </location>
</feature>
<dbReference type="Proteomes" id="UP000634136">
    <property type="component" value="Unassembled WGS sequence"/>
</dbReference>
<dbReference type="Gene3D" id="1.10.238.10">
    <property type="entry name" value="EF-hand"/>
    <property type="match status" value="1"/>
</dbReference>
<protein>
    <submittedName>
        <fullName evidence="6">Putative calcium-binding protein CML45</fullName>
    </submittedName>
</protein>
<evidence type="ECO:0000256" key="1">
    <source>
        <dbReference type="ARBA" id="ARBA00022723"/>
    </source>
</evidence>
<dbReference type="PROSITE" id="PS00018">
    <property type="entry name" value="EF_HAND_1"/>
    <property type="match status" value="2"/>
</dbReference>
<gene>
    <name evidence="6" type="ORF">G2W53_042109</name>
</gene>
<keyword evidence="7" id="KW-1185">Reference proteome</keyword>
<dbReference type="InterPro" id="IPR002048">
    <property type="entry name" value="EF_hand_dom"/>
</dbReference>
<comment type="caution">
    <text evidence="6">The sequence shown here is derived from an EMBL/GenBank/DDBJ whole genome shotgun (WGS) entry which is preliminary data.</text>
</comment>
<dbReference type="GO" id="GO:0005509">
    <property type="term" value="F:calcium ion binding"/>
    <property type="evidence" value="ECO:0007669"/>
    <property type="project" value="InterPro"/>
</dbReference>
<proteinExistence type="predicted"/>
<keyword evidence="3" id="KW-0106">Calcium</keyword>
<dbReference type="SUPFAM" id="SSF47473">
    <property type="entry name" value="EF-hand"/>
    <property type="match status" value="1"/>
</dbReference>
<evidence type="ECO:0000256" key="3">
    <source>
        <dbReference type="ARBA" id="ARBA00022837"/>
    </source>
</evidence>
<feature type="domain" description="EF-hand" evidence="5">
    <location>
        <begin position="93"/>
        <end position="128"/>
    </location>
</feature>
<dbReference type="Pfam" id="PF13499">
    <property type="entry name" value="EF-hand_7"/>
    <property type="match status" value="1"/>
</dbReference>
<evidence type="ECO:0000313" key="6">
    <source>
        <dbReference type="EMBL" id="KAF7802998.1"/>
    </source>
</evidence>
<sequence length="174" mass="19856">MSSPSSNPKAIRLVKQVSDCECELSKQEILCHGGREEEEEEEEDDDDDGKIVDRDEVEMVMGKLGLFCSPESEELKEGYGFNEICGVFDEEEARLEEVKEAFDVFDENRDGFIDAGELQRVLCVLGLKEATEMENCHKMIARFDENGDGRIEGLLYFTFPSSMLRPFRAPIHMR</sequence>
<organism evidence="6 7">
    <name type="scientific">Senna tora</name>
    <dbReference type="NCBI Taxonomy" id="362788"/>
    <lineage>
        <taxon>Eukaryota</taxon>
        <taxon>Viridiplantae</taxon>
        <taxon>Streptophyta</taxon>
        <taxon>Embryophyta</taxon>
        <taxon>Tracheophyta</taxon>
        <taxon>Spermatophyta</taxon>
        <taxon>Magnoliopsida</taxon>
        <taxon>eudicotyledons</taxon>
        <taxon>Gunneridae</taxon>
        <taxon>Pentapetalae</taxon>
        <taxon>rosids</taxon>
        <taxon>fabids</taxon>
        <taxon>Fabales</taxon>
        <taxon>Fabaceae</taxon>
        <taxon>Caesalpinioideae</taxon>
        <taxon>Cassia clade</taxon>
        <taxon>Senna</taxon>
    </lineage>
</organism>
<dbReference type="InterPro" id="IPR011992">
    <property type="entry name" value="EF-hand-dom_pair"/>
</dbReference>
<feature type="domain" description="EF-hand" evidence="5">
    <location>
        <begin position="131"/>
        <end position="166"/>
    </location>
</feature>
<evidence type="ECO:0000256" key="4">
    <source>
        <dbReference type="SAM" id="MobiDB-lite"/>
    </source>
</evidence>
<dbReference type="PANTHER" id="PTHR10891">
    <property type="entry name" value="EF-HAND CALCIUM-BINDING DOMAIN CONTAINING PROTEIN"/>
    <property type="match status" value="1"/>
</dbReference>
<dbReference type="EMBL" id="JAAIUW010000013">
    <property type="protein sequence ID" value="KAF7802998.1"/>
    <property type="molecule type" value="Genomic_DNA"/>
</dbReference>